<dbReference type="EMBL" id="AFNW01000634">
    <property type="protein sequence ID" value="EKJ67510.1"/>
    <property type="molecule type" value="Genomic_DNA"/>
</dbReference>
<dbReference type="HOGENOM" id="CLU_2704920_0_0_1"/>
<comment type="caution">
    <text evidence="1">The sequence shown here is derived from an EMBL/GenBank/DDBJ whole genome shotgun (WGS) entry which is preliminary data.</text>
</comment>
<evidence type="ECO:0000313" key="1">
    <source>
        <dbReference type="EMBL" id="EKJ67510.1"/>
    </source>
</evidence>
<evidence type="ECO:0000313" key="2">
    <source>
        <dbReference type="Proteomes" id="UP000007978"/>
    </source>
</evidence>
<organism evidence="1 2">
    <name type="scientific">Fusarium pseudograminearum (strain CS3096)</name>
    <name type="common">Wheat and barley crown-rot fungus</name>
    <dbReference type="NCBI Taxonomy" id="1028729"/>
    <lineage>
        <taxon>Eukaryota</taxon>
        <taxon>Fungi</taxon>
        <taxon>Dikarya</taxon>
        <taxon>Ascomycota</taxon>
        <taxon>Pezizomycotina</taxon>
        <taxon>Sordariomycetes</taxon>
        <taxon>Hypocreomycetidae</taxon>
        <taxon>Hypocreales</taxon>
        <taxon>Nectriaceae</taxon>
        <taxon>Fusarium</taxon>
    </lineage>
</organism>
<protein>
    <submittedName>
        <fullName evidence="1">Uncharacterized protein</fullName>
    </submittedName>
</protein>
<keyword evidence="2" id="KW-1185">Reference proteome</keyword>
<dbReference type="Proteomes" id="UP000007978">
    <property type="component" value="Chromosome 3"/>
</dbReference>
<dbReference type="RefSeq" id="XP_009263717.1">
    <property type="nucleotide sequence ID" value="XM_009265442.1"/>
</dbReference>
<sequence>MDACMHDLPILVKSCRPVGLSSQTNNILMTVGSPLIALQQVRTYIQLPTSRTPLTTYIGMLDFVDVAQQGELG</sequence>
<gene>
    <name evidence="1" type="ORF">FPSE_12325</name>
</gene>
<accession>K3VWG5</accession>
<dbReference type="AlphaFoldDB" id="K3VWG5"/>
<dbReference type="KEGG" id="fpu:FPSE_12325"/>
<reference evidence="1 2" key="1">
    <citation type="journal article" date="2012" name="PLoS Pathog.">
        <title>Comparative pathogenomics reveals horizontally acquired novel virulence genes in fungi infecting cereal hosts.</title>
        <authorList>
            <person name="Gardiner D.M."/>
            <person name="McDonald M.C."/>
            <person name="Covarelli L."/>
            <person name="Solomon P.S."/>
            <person name="Rusu A.G."/>
            <person name="Marshall M."/>
            <person name="Kazan K."/>
            <person name="Chakraborty S."/>
            <person name="McDonald B.A."/>
            <person name="Manners J.M."/>
        </authorList>
    </citation>
    <scope>NUCLEOTIDE SEQUENCE [LARGE SCALE GENOMIC DNA]</scope>
    <source>
        <strain evidence="1 2">CS3096</strain>
    </source>
</reference>
<proteinExistence type="predicted"/>
<dbReference type="GeneID" id="20370942"/>
<name>K3VWG5_FUSPC</name>